<dbReference type="Pfam" id="PF02518">
    <property type="entry name" value="HATPase_c"/>
    <property type="match status" value="1"/>
</dbReference>
<dbReference type="Pfam" id="PF14417">
    <property type="entry name" value="MEDS"/>
    <property type="match status" value="1"/>
</dbReference>
<organism evidence="11 12">
    <name type="scientific">Paenibacillus abyssi</name>
    <dbReference type="NCBI Taxonomy" id="1340531"/>
    <lineage>
        <taxon>Bacteria</taxon>
        <taxon>Bacillati</taxon>
        <taxon>Bacillota</taxon>
        <taxon>Bacilli</taxon>
        <taxon>Bacillales</taxon>
        <taxon>Paenibacillaceae</taxon>
        <taxon>Paenibacillus</taxon>
    </lineage>
</organism>
<dbReference type="InterPro" id="IPR003661">
    <property type="entry name" value="HisK_dim/P_dom"/>
</dbReference>
<protein>
    <recommendedName>
        <fullName evidence="3">histidine kinase</fullName>
        <ecNumber evidence="3">2.7.13.3</ecNumber>
    </recommendedName>
</protein>
<dbReference type="Pfam" id="PF00512">
    <property type="entry name" value="HisKA"/>
    <property type="match status" value="1"/>
</dbReference>
<reference evidence="11" key="1">
    <citation type="journal article" date="2014" name="Int. J. Syst. Evol. Microbiol.">
        <title>Complete genome sequence of Corynebacterium casei LMG S-19264T (=DSM 44701T), isolated from a smear-ripened cheese.</title>
        <authorList>
            <consortium name="US DOE Joint Genome Institute (JGI-PGF)"/>
            <person name="Walter F."/>
            <person name="Albersmeier A."/>
            <person name="Kalinowski J."/>
            <person name="Ruckert C."/>
        </authorList>
    </citation>
    <scope>NUCLEOTIDE SEQUENCE</scope>
    <source>
        <strain evidence="11">CGMCC 1.12987</strain>
    </source>
</reference>
<dbReference type="PANTHER" id="PTHR42878:SF7">
    <property type="entry name" value="SENSOR HISTIDINE KINASE GLRK"/>
    <property type="match status" value="1"/>
</dbReference>
<dbReference type="InterPro" id="IPR003594">
    <property type="entry name" value="HATPase_dom"/>
</dbReference>
<dbReference type="GO" id="GO:0007234">
    <property type="term" value="P:osmosensory signaling via phosphorelay pathway"/>
    <property type="evidence" value="ECO:0007669"/>
    <property type="project" value="TreeGrafter"/>
</dbReference>
<keyword evidence="6" id="KW-0547">Nucleotide-binding</keyword>
<evidence type="ECO:0000256" key="3">
    <source>
        <dbReference type="ARBA" id="ARBA00012438"/>
    </source>
</evidence>
<dbReference type="GO" id="GO:0000156">
    <property type="term" value="F:phosphorelay response regulator activity"/>
    <property type="evidence" value="ECO:0007669"/>
    <property type="project" value="TreeGrafter"/>
</dbReference>
<name>A0A917FW60_9BACL</name>
<keyword evidence="7" id="KW-0418">Kinase</keyword>
<dbReference type="SMART" id="SM00387">
    <property type="entry name" value="HATPase_c"/>
    <property type="match status" value="1"/>
</dbReference>
<dbReference type="AlphaFoldDB" id="A0A917FW60"/>
<keyword evidence="8" id="KW-0067">ATP-binding</keyword>
<dbReference type="PROSITE" id="PS50109">
    <property type="entry name" value="HIS_KIN"/>
    <property type="match status" value="1"/>
</dbReference>
<dbReference type="Gene3D" id="3.30.565.10">
    <property type="entry name" value="Histidine kinase-like ATPase, C-terminal domain"/>
    <property type="match status" value="1"/>
</dbReference>
<dbReference type="SMART" id="SM00388">
    <property type="entry name" value="HisKA"/>
    <property type="match status" value="1"/>
</dbReference>
<keyword evidence="9" id="KW-0902">Two-component regulatory system</keyword>
<dbReference type="InterPro" id="IPR005467">
    <property type="entry name" value="His_kinase_dom"/>
</dbReference>
<evidence type="ECO:0000259" key="10">
    <source>
        <dbReference type="PROSITE" id="PS50109"/>
    </source>
</evidence>
<evidence type="ECO:0000313" key="11">
    <source>
        <dbReference type="EMBL" id="GGG06389.1"/>
    </source>
</evidence>
<evidence type="ECO:0000313" key="12">
    <source>
        <dbReference type="Proteomes" id="UP000644756"/>
    </source>
</evidence>
<keyword evidence="4" id="KW-0597">Phosphoprotein</keyword>
<evidence type="ECO:0000256" key="5">
    <source>
        <dbReference type="ARBA" id="ARBA00022679"/>
    </source>
</evidence>
<dbReference type="Proteomes" id="UP000644756">
    <property type="component" value="Unassembled WGS sequence"/>
</dbReference>
<dbReference type="PRINTS" id="PR00344">
    <property type="entry name" value="BCTRLSENSOR"/>
</dbReference>
<dbReference type="InterPro" id="IPR050351">
    <property type="entry name" value="BphY/WalK/GraS-like"/>
</dbReference>
<keyword evidence="12" id="KW-1185">Reference proteome</keyword>
<proteinExistence type="predicted"/>
<dbReference type="InterPro" id="IPR025847">
    <property type="entry name" value="MEDS_domain"/>
</dbReference>
<comment type="catalytic activity">
    <reaction evidence="1">
        <text>ATP + protein L-histidine = ADP + protein N-phospho-L-histidine.</text>
        <dbReference type="EC" id="2.7.13.3"/>
    </reaction>
</comment>
<gene>
    <name evidence="11" type="ORF">GCM10010916_24160</name>
</gene>
<dbReference type="InterPro" id="IPR036097">
    <property type="entry name" value="HisK_dim/P_sf"/>
</dbReference>
<dbReference type="SUPFAM" id="SSF47384">
    <property type="entry name" value="Homodimeric domain of signal transducing histidine kinase"/>
    <property type="match status" value="1"/>
</dbReference>
<dbReference type="GO" id="GO:0005524">
    <property type="term" value="F:ATP binding"/>
    <property type="evidence" value="ECO:0007669"/>
    <property type="project" value="UniProtKB-KW"/>
</dbReference>
<dbReference type="RefSeq" id="WP_188531312.1">
    <property type="nucleotide sequence ID" value="NZ_BMGR01000007.1"/>
</dbReference>
<evidence type="ECO:0000256" key="8">
    <source>
        <dbReference type="ARBA" id="ARBA00022840"/>
    </source>
</evidence>
<dbReference type="EMBL" id="BMGR01000007">
    <property type="protein sequence ID" value="GGG06389.1"/>
    <property type="molecule type" value="Genomic_DNA"/>
</dbReference>
<dbReference type="Gene3D" id="1.10.287.130">
    <property type="match status" value="1"/>
</dbReference>
<sequence length="436" mass="49069">MRVALTDQIDISNGAHILYVYNSLEDYIDNAAAFIATGLEQGQHVAVIDSLDQYRLIQAKLQGVVKEELLQRIHFKEQVEFYLQYGAVHAHAVIRNMEELLHPYLSNDISLRTWGRVFWKSQEDIYEQIISYEQHCDSAINDFGVLGVCIYDGKAISASIQNELLKSHEYFMTDTELVRSSLYGKPDRTGIFPSFSVHKEMQSEVDLYKQKLDFVHVVSHEVRNPLTVIKAYATMLLGDNLDGRSIEKLIAIKDYVDVIDNEITHIINTEQMLTTESLWSKAELVISPILDEVVSIMATKARTQNIDLQSSIALSDERLIGNAIGLKLIVSNLLGNAIKYSEEDHIVRLDAYSSNDVLTLVITDKGIGMSCDQVQKLFRKYEKINMEKSGQGIGLFMVKNIVDHFAGEIQIETALNKGTTVTVKLPLKCAAAGKHV</sequence>
<dbReference type="SUPFAM" id="SSF55874">
    <property type="entry name" value="ATPase domain of HSP90 chaperone/DNA topoisomerase II/histidine kinase"/>
    <property type="match status" value="1"/>
</dbReference>
<reference evidence="11" key="2">
    <citation type="submission" date="2020-09" db="EMBL/GenBank/DDBJ databases">
        <authorList>
            <person name="Sun Q."/>
            <person name="Zhou Y."/>
        </authorList>
    </citation>
    <scope>NUCLEOTIDE SEQUENCE</scope>
    <source>
        <strain evidence="11">CGMCC 1.12987</strain>
    </source>
</reference>
<dbReference type="InterPro" id="IPR004358">
    <property type="entry name" value="Sig_transdc_His_kin-like_C"/>
</dbReference>
<dbReference type="InterPro" id="IPR036890">
    <property type="entry name" value="HATPase_C_sf"/>
</dbReference>
<dbReference type="GO" id="GO:0030295">
    <property type="term" value="F:protein kinase activator activity"/>
    <property type="evidence" value="ECO:0007669"/>
    <property type="project" value="TreeGrafter"/>
</dbReference>
<dbReference type="PANTHER" id="PTHR42878">
    <property type="entry name" value="TWO-COMPONENT HISTIDINE KINASE"/>
    <property type="match status" value="1"/>
</dbReference>
<dbReference type="CDD" id="cd00082">
    <property type="entry name" value="HisKA"/>
    <property type="match status" value="1"/>
</dbReference>
<evidence type="ECO:0000256" key="2">
    <source>
        <dbReference type="ARBA" id="ARBA00004370"/>
    </source>
</evidence>
<comment type="caution">
    <text evidence="11">The sequence shown here is derived from an EMBL/GenBank/DDBJ whole genome shotgun (WGS) entry which is preliminary data.</text>
</comment>
<evidence type="ECO:0000256" key="7">
    <source>
        <dbReference type="ARBA" id="ARBA00022777"/>
    </source>
</evidence>
<evidence type="ECO:0000256" key="6">
    <source>
        <dbReference type="ARBA" id="ARBA00022741"/>
    </source>
</evidence>
<dbReference type="EC" id="2.7.13.3" evidence="3"/>
<evidence type="ECO:0000256" key="4">
    <source>
        <dbReference type="ARBA" id="ARBA00022553"/>
    </source>
</evidence>
<dbReference type="GO" id="GO:0000155">
    <property type="term" value="F:phosphorelay sensor kinase activity"/>
    <property type="evidence" value="ECO:0007669"/>
    <property type="project" value="InterPro"/>
</dbReference>
<evidence type="ECO:0000256" key="9">
    <source>
        <dbReference type="ARBA" id="ARBA00023012"/>
    </source>
</evidence>
<accession>A0A917FW60</accession>
<evidence type="ECO:0000256" key="1">
    <source>
        <dbReference type="ARBA" id="ARBA00000085"/>
    </source>
</evidence>
<feature type="domain" description="Histidine kinase" evidence="10">
    <location>
        <begin position="217"/>
        <end position="429"/>
    </location>
</feature>
<keyword evidence="5" id="KW-0808">Transferase</keyword>
<comment type="subcellular location">
    <subcellularLocation>
        <location evidence="2">Membrane</location>
    </subcellularLocation>
</comment>